<organism evidence="3">
    <name type="scientific">Guillardia theta (strain CCMP2712)</name>
    <name type="common">Cryptophyte</name>
    <dbReference type="NCBI Taxonomy" id="905079"/>
    <lineage>
        <taxon>Eukaryota</taxon>
        <taxon>Cryptophyceae</taxon>
        <taxon>Pyrenomonadales</taxon>
        <taxon>Geminigeraceae</taxon>
        <taxon>Guillardia</taxon>
    </lineage>
</organism>
<dbReference type="KEGG" id="gtt:GUITHDRAFT_161614"/>
<evidence type="ECO:0000313" key="4">
    <source>
        <dbReference type="EnsemblProtists" id="EKX51112"/>
    </source>
</evidence>
<feature type="compositionally biased region" description="Basic and acidic residues" evidence="2">
    <location>
        <begin position="359"/>
        <end position="371"/>
    </location>
</feature>
<reference evidence="5" key="2">
    <citation type="submission" date="2012-11" db="EMBL/GenBank/DDBJ databases">
        <authorList>
            <person name="Kuo A."/>
            <person name="Curtis B.A."/>
            <person name="Tanifuji G."/>
            <person name="Burki F."/>
            <person name="Gruber A."/>
            <person name="Irimia M."/>
            <person name="Maruyama S."/>
            <person name="Arias M.C."/>
            <person name="Ball S.G."/>
            <person name="Gile G.H."/>
            <person name="Hirakawa Y."/>
            <person name="Hopkins J.F."/>
            <person name="Rensing S.A."/>
            <person name="Schmutz J."/>
            <person name="Symeonidi A."/>
            <person name="Elias M."/>
            <person name="Eveleigh R.J."/>
            <person name="Herman E.K."/>
            <person name="Klute M.J."/>
            <person name="Nakayama T."/>
            <person name="Obornik M."/>
            <person name="Reyes-Prieto A."/>
            <person name="Armbrust E.V."/>
            <person name="Aves S.J."/>
            <person name="Beiko R.G."/>
            <person name="Coutinho P."/>
            <person name="Dacks J.B."/>
            <person name="Durnford D.G."/>
            <person name="Fast N.M."/>
            <person name="Green B.R."/>
            <person name="Grisdale C."/>
            <person name="Hempe F."/>
            <person name="Henrissat B."/>
            <person name="Hoppner M.P."/>
            <person name="Ishida K.-I."/>
            <person name="Kim E."/>
            <person name="Koreny L."/>
            <person name="Kroth P.G."/>
            <person name="Liu Y."/>
            <person name="Malik S.-B."/>
            <person name="Maier U.G."/>
            <person name="McRose D."/>
            <person name="Mock T."/>
            <person name="Neilson J.A."/>
            <person name="Onodera N.T."/>
            <person name="Poole A.M."/>
            <person name="Pritham E.J."/>
            <person name="Richards T.A."/>
            <person name="Rocap G."/>
            <person name="Roy S.W."/>
            <person name="Sarai C."/>
            <person name="Schaack S."/>
            <person name="Shirato S."/>
            <person name="Slamovits C.H."/>
            <person name="Spencer D.F."/>
            <person name="Suzuki S."/>
            <person name="Worden A.Z."/>
            <person name="Zauner S."/>
            <person name="Barry K."/>
            <person name="Bell C."/>
            <person name="Bharti A.K."/>
            <person name="Crow J.A."/>
            <person name="Grimwood J."/>
            <person name="Kramer R."/>
            <person name="Lindquist E."/>
            <person name="Lucas S."/>
            <person name="Salamov A."/>
            <person name="McFadden G.I."/>
            <person name="Lane C.E."/>
            <person name="Keeling P.J."/>
            <person name="Gray M.W."/>
            <person name="Grigoriev I.V."/>
            <person name="Archibald J.M."/>
        </authorList>
    </citation>
    <scope>NUCLEOTIDE SEQUENCE</scope>
    <source>
        <strain evidence="5">CCMP2712</strain>
    </source>
</reference>
<accession>L1JRN2</accession>
<name>L1JRN2_GUITC</name>
<feature type="coiled-coil region" evidence="1">
    <location>
        <begin position="137"/>
        <end position="164"/>
    </location>
</feature>
<dbReference type="GeneID" id="17307937"/>
<evidence type="ECO:0000313" key="5">
    <source>
        <dbReference type="Proteomes" id="UP000011087"/>
    </source>
</evidence>
<feature type="region of interest" description="Disordered" evidence="2">
    <location>
        <begin position="272"/>
        <end position="292"/>
    </location>
</feature>
<evidence type="ECO:0000256" key="2">
    <source>
        <dbReference type="SAM" id="MobiDB-lite"/>
    </source>
</evidence>
<dbReference type="Proteomes" id="UP000011087">
    <property type="component" value="Unassembled WGS sequence"/>
</dbReference>
<feature type="region of interest" description="Disordered" evidence="2">
    <location>
        <begin position="401"/>
        <end position="442"/>
    </location>
</feature>
<protein>
    <submittedName>
        <fullName evidence="3 4">Uncharacterized protein</fullName>
    </submittedName>
</protein>
<feature type="region of interest" description="Disordered" evidence="2">
    <location>
        <begin position="169"/>
        <end position="198"/>
    </location>
</feature>
<evidence type="ECO:0000256" key="1">
    <source>
        <dbReference type="SAM" id="Coils"/>
    </source>
</evidence>
<feature type="compositionally biased region" description="Basic and acidic residues" evidence="2">
    <location>
        <begin position="189"/>
        <end position="198"/>
    </location>
</feature>
<dbReference type="EMBL" id="JH992976">
    <property type="protein sequence ID" value="EKX51112.1"/>
    <property type="molecule type" value="Genomic_DNA"/>
</dbReference>
<reference evidence="3 5" key="1">
    <citation type="journal article" date="2012" name="Nature">
        <title>Algal genomes reveal evolutionary mosaicism and the fate of nucleomorphs.</title>
        <authorList>
            <consortium name="DOE Joint Genome Institute"/>
            <person name="Curtis B.A."/>
            <person name="Tanifuji G."/>
            <person name="Burki F."/>
            <person name="Gruber A."/>
            <person name="Irimia M."/>
            <person name="Maruyama S."/>
            <person name="Arias M.C."/>
            <person name="Ball S.G."/>
            <person name="Gile G.H."/>
            <person name="Hirakawa Y."/>
            <person name="Hopkins J.F."/>
            <person name="Kuo A."/>
            <person name="Rensing S.A."/>
            <person name="Schmutz J."/>
            <person name="Symeonidi A."/>
            <person name="Elias M."/>
            <person name="Eveleigh R.J."/>
            <person name="Herman E.K."/>
            <person name="Klute M.J."/>
            <person name="Nakayama T."/>
            <person name="Obornik M."/>
            <person name="Reyes-Prieto A."/>
            <person name="Armbrust E.V."/>
            <person name="Aves S.J."/>
            <person name="Beiko R.G."/>
            <person name="Coutinho P."/>
            <person name="Dacks J.B."/>
            <person name="Durnford D.G."/>
            <person name="Fast N.M."/>
            <person name="Green B.R."/>
            <person name="Grisdale C.J."/>
            <person name="Hempel F."/>
            <person name="Henrissat B."/>
            <person name="Hoppner M.P."/>
            <person name="Ishida K."/>
            <person name="Kim E."/>
            <person name="Koreny L."/>
            <person name="Kroth P.G."/>
            <person name="Liu Y."/>
            <person name="Malik S.B."/>
            <person name="Maier U.G."/>
            <person name="McRose D."/>
            <person name="Mock T."/>
            <person name="Neilson J.A."/>
            <person name="Onodera N.T."/>
            <person name="Poole A.M."/>
            <person name="Pritham E.J."/>
            <person name="Richards T.A."/>
            <person name="Rocap G."/>
            <person name="Roy S.W."/>
            <person name="Sarai C."/>
            <person name="Schaack S."/>
            <person name="Shirato S."/>
            <person name="Slamovits C.H."/>
            <person name="Spencer D.F."/>
            <person name="Suzuki S."/>
            <person name="Worden A.Z."/>
            <person name="Zauner S."/>
            <person name="Barry K."/>
            <person name="Bell C."/>
            <person name="Bharti A.K."/>
            <person name="Crow J.A."/>
            <person name="Grimwood J."/>
            <person name="Kramer R."/>
            <person name="Lindquist E."/>
            <person name="Lucas S."/>
            <person name="Salamov A."/>
            <person name="McFadden G.I."/>
            <person name="Lane C.E."/>
            <person name="Keeling P.J."/>
            <person name="Gray M.W."/>
            <person name="Grigoriev I.V."/>
            <person name="Archibald J.M."/>
        </authorList>
    </citation>
    <scope>NUCLEOTIDE SEQUENCE</scope>
    <source>
        <strain evidence="3 5">CCMP2712</strain>
    </source>
</reference>
<gene>
    <name evidence="3" type="ORF">GUITHDRAFT_161614</name>
</gene>
<dbReference type="AlphaFoldDB" id="L1JRN2"/>
<keyword evidence="5" id="KW-1185">Reference proteome</keyword>
<feature type="region of interest" description="Disordered" evidence="2">
    <location>
        <begin position="70"/>
        <end position="92"/>
    </location>
</feature>
<feature type="compositionally biased region" description="Basic and acidic residues" evidence="2">
    <location>
        <begin position="411"/>
        <end position="428"/>
    </location>
</feature>
<dbReference type="PaxDb" id="55529-EKX51112"/>
<sequence>MAYRFPPSILRASRHHVALSLLACSLAVLCILGWQHAQGSRRVSLARLDAESEMAGLEADVTSADKLLTREDRRSSRRRSGADVGEASTRLRSEDEKLREIRGRIDRVRSQERSDVEKMRKADLVASTLRAKVEGERSQRQADMDALRAEMRRAQKLVQKAHEVGGVARRRAVQEAGKGADRGGGQGTGEKRRAGARRVDREMEMMSAMAKMEWETMKLLGEEMKQPCSMPAEELLNIQPVIRSIIQNIIRDKRVMGITNIMAVMNNMKVTQRPTYDNPPPACTTKPDPDECDRWKKQVARDIEDYEKYLRESSDYSYEREERDRRSGIEPNMHNTVPQRYPHSDGADLGDNWISGFDQQHKDGTGDRFRSPRYDALTLGLGAGRSLLTAGCRDPRSASPFSEAGAFFGQADRDRTDPHSARTPDCPRRTRRGSQGGCERRARQPDGCTLVLRLQDQRLLQFAHSEYGSDHKSPLDPELRKMVWGDAAQYMQDSYGYPSDSFPSTRQMKKQLMNTVTKGVLEARYDRKKGFPRVTPLVERCRRTCSRCPLKEVLERRHTACKAPDCRPGKCSKSDDPLTKQIARGSLNGKADPFGFQGELEDEELPEEVVASQRNLVSTFSRYGEPITDAIIRGWDMHNGVDFMKADQMT</sequence>
<dbReference type="EnsemblProtists" id="EKX51112">
    <property type="protein sequence ID" value="EKX51112"/>
    <property type="gene ID" value="GUITHDRAFT_161614"/>
</dbReference>
<proteinExistence type="predicted"/>
<feature type="compositionally biased region" description="Basic and acidic residues" evidence="2">
    <location>
        <begin position="314"/>
        <end position="328"/>
    </location>
</feature>
<keyword evidence="1" id="KW-0175">Coiled coil</keyword>
<evidence type="ECO:0000313" key="3">
    <source>
        <dbReference type="EMBL" id="EKX51112.1"/>
    </source>
</evidence>
<reference evidence="4" key="3">
    <citation type="submission" date="2016-03" db="UniProtKB">
        <authorList>
            <consortium name="EnsemblProtists"/>
        </authorList>
    </citation>
    <scope>IDENTIFICATION</scope>
</reference>
<dbReference type="HOGENOM" id="CLU_489565_0_0_1"/>
<dbReference type="RefSeq" id="XP_005838092.1">
    <property type="nucleotide sequence ID" value="XM_005838035.1"/>
</dbReference>
<feature type="region of interest" description="Disordered" evidence="2">
    <location>
        <begin position="314"/>
        <end position="371"/>
    </location>
</feature>